<evidence type="ECO:0000313" key="3">
    <source>
        <dbReference type="Proteomes" id="UP000310168"/>
    </source>
</evidence>
<keyword evidence="3" id="KW-1185">Reference proteome</keyword>
<dbReference type="RefSeq" id="WP_137997359.1">
    <property type="nucleotide sequence ID" value="NZ_SJDU01000019.1"/>
</dbReference>
<accession>A0ABY2TTI0</accession>
<keyword evidence="1" id="KW-0812">Transmembrane</keyword>
<dbReference type="EMBL" id="SJDU01000019">
    <property type="protein sequence ID" value="TKZ36167.1"/>
    <property type="molecule type" value="Genomic_DNA"/>
</dbReference>
<protein>
    <submittedName>
        <fullName evidence="2">Uncharacterized protein</fullName>
    </submittedName>
</protein>
<keyword evidence="1" id="KW-0472">Membrane</keyword>
<reference evidence="2 3" key="1">
    <citation type="journal article" date="2019" name="Anaerobe">
        <title>Brachyspira catarrhinii sp. nov., an anaerobic intestinal spirochaete isolated from vervet monkeys may have been misidentified as Brachyspira aalborgi in previous studies.</title>
        <authorList>
            <person name="Phillips N.D."/>
            <person name="La T."/>
            <person name="Hampson D.J."/>
        </authorList>
    </citation>
    <scope>NUCLEOTIDE SEQUENCE [LARGE SCALE GENOMIC DNA]</scope>
    <source>
        <strain evidence="2 3">Z12</strain>
    </source>
</reference>
<dbReference type="Proteomes" id="UP000310168">
    <property type="component" value="Unassembled WGS sequence"/>
</dbReference>
<feature type="transmembrane region" description="Helical" evidence="1">
    <location>
        <begin position="71"/>
        <end position="92"/>
    </location>
</feature>
<keyword evidence="1" id="KW-1133">Transmembrane helix</keyword>
<proteinExistence type="predicted"/>
<evidence type="ECO:0000256" key="1">
    <source>
        <dbReference type="SAM" id="Phobius"/>
    </source>
</evidence>
<feature type="transmembrane region" description="Helical" evidence="1">
    <location>
        <begin position="12"/>
        <end position="36"/>
    </location>
</feature>
<organism evidence="2 3">
    <name type="scientific">Brachyspira catarrhinii</name>
    <dbReference type="NCBI Taxonomy" id="2528966"/>
    <lineage>
        <taxon>Bacteria</taxon>
        <taxon>Pseudomonadati</taxon>
        <taxon>Spirochaetota</taxon>
        <taxon>Spirochaetia</taxon>
        <taxon>Brachyspirales</taxon>
        <taxon>Brachyspiraceae</taxon>
        <taxon>Brachyspira</taxon>
    </lineage>
</organism>
<evidence type="ECO:0000313" key="2">
    <source>
        <dbReference type="EMBL" id="TKZ36167.1"/>
    </source>
</evidence>
<sequence length="105" mass="12660">MNIVNLNDKEQIITFYLIANFVIAICLLYLILSAIFRKVFKNKKKKRKKDIVELFWEKDKESKSKTIFKRIFFIFLICLTSLYIFNAIYFIINNIEIIKNVLKIE</sequence>
<name>A0ABY2TTI0_9SPIR</name>
<gene>
    <name evidence="2" type="ORF">EZH24_01445</name>
</gene>
<comment type="caution">
    <text evidence="2">The sequence shown here is derived from an EMBL/GenBank/DDBJ whole genome shotgun (WGS) entry which is preliminary data.</text>
</comment>